<name>A0ABQ1Y022_9MICC</name>
<dbReference type="EMBL" id="BMKU01000014">
    <property type="protein sequence ID" value="GGH07945.1"/>
    <property type="molecule type" value="Genomic_DNA"/>
</dbReference>
<keyword evidence="1" id="KW-0805">Transcription regulation</keyword>
<dbReference type="Gene3D" id="1.10.10.60">
    <property type="entry name" value="Homeodomain-like"/>
    <property type="match status" value="1"/>
</dbReference>
<dbReference type="Pfam" id="PF16859">
    <property type="entry name" value="TetR_C_11"/>
    <property type="match status" value="1"/>
</dbReference>
<dbReference type="Pfam" id="PF00440">
    <property type="entry name" value="TetR_N"/>
    <property type="match status" value="1"/>
</dbReference>
<gene>
    <name evidence="7" type="ORF">GCM10011577_35610</name>
</gene>
<dbReference type="PANTHER" id="PTHR30055:SF148">
    <property type="entry name" value="TETR-FAMILY TRANSCRIPTIONAL REGULATOR"/>
    <property type="match status" value="1"/>
</dbReference>
<evidence type="ECO:0000313" key="8">
    <source>
        <dbReference type="Proteomes" id="UP000596938"/>
    </source>
</evidence>
<feature type="DNA-binding region" description="H-T-H motif" evidence="4">
    <location>
        <begin position="48"/>
        <end position="67"/>
    </location>
</feature>
<evidence type="ECO:0000313" key="7">
    <source>
        <dbReference type="EMBL" id="GGH07945.1"/>
    </source>
</evidence>
<dbReference type="SUPFAM" id="SSF48498">
    <property type="entry name" value="Tetracyclin repressor-like, C-terminal domain"/>
    <property type="match status" value="1"/>
</dbReference>
<evidence type="ECO:0000256" key="2">
    <source>
        <dbReference type="ARBA" id="ARBA00023125"/>
    </source>
</evidence>
<dbReference type="PRINTS" id="PR00455">
    <property type="entry name" value="HTHTETR"/>
</dbReference>
<keyword evidence="8" id="KW-1185">Reference proteome</keyword>
<dbReference type="InterPro" id="IPR050109">
    <property type="entry name" value="HTH-type_TetR-like_transc_reg"/>
</dbReference>
<reference evidence="8" key="1">
    <citation type="journal article" date="2019" name="Int. J. Syst. Evol. Microbiol.">
        <title>The Global Catalogue of Microorganisms (GCM) 10K type strain sequencing project: providing services to taxonomists for standard genome sequencing and annotation.</title>
        <authorList>
            <consortium name="The Broad Institute Genomics Platform"/>
            <consortium name="The Broad Institute Genome Sequencing Center for Infectious Disease"/>
            <person name="Wu L."/>
            <person name="Ma J."/>
        </authorList>
    </citation>
    <scope>NUCLEOTIDE SEQUENCE [LARGE SCALE GENOMIC DNA]</scope>
    <source>
        <strain evidence="8">CGMCC 1.1927</strain>
    </source>
</reference>
<evidence type="ECO:0000256" key="5">
    <source>
        <dbReference type="SAM" id="MobiDB-lite"/>
    </source>
</evidence>
<keyword evidence="3" id="KW-0804">Transcription</keyword>
<dbReference type="InterPro" id="IPR036271">
    <property type="entry name" value="Tet_transcr_reg_TetR-rel_C_sf"/>
</dbReference>
<accession>A0ABQ1Y022</accession>
<protein>
    <submittedName>
        <fullName evidence="7">TetR family transcriptional regulator</fullName>
    </submittedName>
</protein>
<evidence type="ECO:0000256" key="3">
    <source>
        <dbReference type="ARBA" id="ARBA00023163"/>
    </source>
</evidence>
<feature type="region of interest" description="Disordered" evidence="5">
    <location>
        <begin position="1"/>
        <end position="24"/>
    </location>
</feature>
<dbReference type="PROSITE" id="PS50977">
    <property type="entry name" value="HTH_TETR_2"/>
    <property type="match status" value="1"/>
</dbReference>
<evidence type="ECO:0000256" key="4">
    <source>
        <dbReference type="PROSITE-ProRule" id="PRU00335"/>
    </source>
</evidence>
<keyword evidence="2 4" id="KW-0238">DNA-binding</keyword>
<dbReference type="Proteomes" id="UP000596938">
    <property type="component" value="Unassembled WGS sequence"/>
</dbReference>
<dbReference type="InterPro" id="IPR001647">
    <property type="entry name" value="HTH_TetR"/>
</dbReference>
<dbReference type="SUPFAM" id="SSF46689">
    <property type="entry name" value="Homeodomain-like"/>
    <property type="match status" value="1"/>
</dbReference>
<dbReference type="PANTHER" id="PTHR30055">
    <property type="entry name" value="HTH-TYPE TRANSCRIPTIONAL REGULATOR RUTR"/>
    <property type="match status" value="1"/>
</dbReference>
<evidence type="ECO:0000256" key="1">
    <source>
        <dbReference type="ARBA" id="ARBA00023015"/>
    </source>
</evidence>
<feature type="domain" description="HTH tetR-type" evidence="6">
    <location>
        <begin position="25"/>
        <end position="85"/>
    </location>
</feature>
<dbReference type="Gene3D" id="1.10.357.10">
    <property type="entry name" value="Tetracycline Repressor, domain 2"/>
    <property type="match status" value="1"/>
</dbReference>
<evidence type="ECO:0000259" key="6">
    <source>
        <dbReference type="PROSITE" id="PS50977"/>
    </source>
</evidence>
<dbReference type="InterPro" id="IPR011075">
    <property type="entry name" value="TetR_C"/>
</dbReference>
<dbReference type="InterPro" id="IPR009057">
    <property type="entry name" value="Homeodomain-like_sf"/>
</dbReference>
<organism evidence="7 8">
    <name type="scientific">Pseudarthrobacter polychromogenes</name>
    <dbReference type="NCBI Taxonomy" id="1676"/>
    <lineage>
        <taxon>Bacteria</taxon>
        <taxon>Bacillati</taxon>
        <taxon>Actinomycetota</taxon>
        <taxon>Actinomycetes</taxon>
        <taxon>Micrococcales</taxon>
        <taxon>Micrococcaceae</taxon>
        <taxon>Pseudarthrobacter</taxon>
    </lineage>
</organism>
<sequence length="207" mass="22384">MGPDFPGAASSPHNHTMPAGRPRSEAARNAILAATRDELTRNGYSRLSIDRIAAAAGVGKQTVYRWYASKSVLVADCLLQGYVMAPAVALQERGSVQDDILDWMQGFREMTRNPESVALIRAASAAAAEDPQIARGFQEQMNTLAREALVARIRAAESAGEIRANSPAATIAEIIVGSIIYRLFTHEEITASFIEELSTVIFRGLQP</sequence>
<proteinExistence type="predicted"/>
<comment type="caution">
    <text evidence="7">The sequence shown here is derived from an EMBL/GenBank/DDBJ whole genome shotgun (WGS) entry which is preliminary data.</text>
</comment>